<reference evidence="2 3" key="1">
    <citation type="submission" date="2019-05" db="EMBL/GenBank/DDBJ databases">
        <title>Another draft genome of Portunus trituberculatus and its Hox gene families provides insights of decapod evolution.</title>
        <authorList>
            <person name="Jeong J.-H."/>
            <person name="Song I."/>
            <person name="Kim S."/>
            <person name="Choi T."/>
            <person name="Kim D."/>
            <person name="Ryu S."/>
            <person name="Kim W."/>
        </authorList>
    </citation>
    <scope>NUCLEOTIDE SEQUENCE [LARGE SCALE GENOMIC DNA]</scope>
    <source>
        <tissue evidence="2">Muscle</tissue>
    </source>
</reference>
<proteinExistence type="predicted"/>
<sequence length="67" mass="7332">MLIWLHVVIGSGGSGGSGSEVGKEVRQRGGWRGLGKGKASETPEERKGRQRRQRRQGMMRNSRQGVA</sequence>
<evidence type="ECO:0000313" key="3">
    <source>
        <dbReference type="Proteomes" id="UP000324222"/>
    </source>
</evidence>
<feature type="compositionally biased region" description="Gly residues" evidence="1">
    <location>
        <begin position="10"/>
        <end position="19"/>
    </location>
</feature>
<feature type="compositionally biased region" description="Low complexity" evidence="1">
    <location>
        <begin position="58"/>
        <end position="67"/>
    </location>
</feature>
<dbReference type="AlphaFoldDB" id="A0A5B7CRA1"/>
<keyword evidence="3" id="KW-1185">Reference proteome</keyword>
<feature type="compositionally biased region" description="Basic and acidic residues" evidence="1">
    <location>
        <begin position="38"/>
        <end position="47"/>
    </location>
</feature>
<gene>
    <name evidence="2" type="ORF">E2C01_004398</name>
</gene>
<feature type="region of interest" description="Disordered" evidence="1">
    <location>
        <begin position="10"/>
        <end position="67"/>
    </location>
</feature>
<dbReference type="EMBL" id="VSRR010000178">
    <property type="protein sequence ID" value="MPC11725.1"/>
    <property type="molecule type" value="Genomic_DNA"/>
</dbReference>
<protein>
    <submittedName>
        <fullName evidence="2">Uncharacterized protein</fullName>
    </submittedName>
</protein>
<feature type="compositionally biased region" description="Basic residues" evidence="1">
    <location>
        <begin position="48"/>
        <end position="57"/>
    </location>
</feature>
<evidence type="ECO:0000256" key="1">
    <source>
        <dbReference type="SAM" id="MobiDB-lite"/>
    </source>
</evidence>
<organism evidence="2 3">
    <name type="scientific">Portunus trituberculatus</name>
    <name type="common">Swimming crab</name>
    <name type="synonym">Neptunus trituberculatus</name>
    <dbReference type="NCBI Taxonomy" id="210409"/>
    <lineage>
        <taxon>Eukaryota</taxon>
        <taxon>Metazoa</taxon>
        <taxon>Ecdysozoa</taxon>
        <taxon>Arthropoda</taxon>
        <taxon>Crustacea</taxon>
        <taxon>Multicrustacea</taxon>
        <taxon>Malacostraca</taxon>
        <taxon>Eumalacostraca</taxon>
        <taxon>Eucarida</taxon>
        <taxon>Decapoda</taxon>
        <taxon>Pleocyemata</taxon>
        <taxon>Brachyura</taxon>
        <taxon>Eubrachyura</taxon>
        <taxon>Portunoidea</taxon>
        <taxon>Portunidae</taxon>
        <taxon>Portuninae</taxon>
        <taxon>Portunus</taxon>
    </lineage>
</organism>
<evidence type="ECO:0000313" key="2">
    <source>
        <dbReference type="EMBL" id="MPC11725.1"/>
    </source>
</evidence>
<name>A0A5B7CRA1_PORTR</name>
<accession>A0A5B7CRA1</accession>
<comment type="caution">
    <text evidence="2">The sequence shown here is derived from an EMBL/GenBank/DDBJ whole genome shotgun (WGS) entry which is preliminary data.</text>
</comment>
<dbReference type="Proteomes" id="UP000324222">
    <property type="component" value="Unassembled WGS sequence"/>
</dbReference>